<dbReference type="InterPro" id="IPR036179">
    <property type="entry name" value="Ig-like_dom_sf"/>
</dbReference>
<feature type="domain" description="Ig-like" evidence="4">
    <location>
        <begin position="26"/>
        <end position="109"/>
    </location>
</feature>
<protein>
    <recommendedName>
        <fullName evidence="4">Ig-like domain-containing protein</fullName>
    </recommendedName>
</protein>
<dbReference type="PANTHER" id="PTHR14334:SF3">
    <property type="entry name" value="TRANSMEMBRANE AND IMMUNOGLOBULIN DOMAIN CONTAINING 2"/>
    <property type="match status" value="1"/>
</dbReference>
<dbReference type="InterPro" id="IPR007110">
    <property type="entry name" value="Ig-like_dom"/>
</dbReference>
<keyword evidence="3" id="KW-0732">Signal</keyword>
<dbReference type="GO" id="GO:0009897">
    <property type="term" value="C:external side of plasma membrane"/>
    <property type="evidence" value="ECO:0007669"/>
    <property type="project" value="TreeGrafter"/>
</dbReference>
<evidence type="ECO:0000256" key="2">
    <source>
        <dbReference type="SAM" id="Phobius"/>
    </source>
</evidence>
<accession>A0A5N5NL51</accession>
<keyword evidence="1" id="KW-0393">Immunoglobulin domain</keyword>
<keyword evidence="6" id="KW-1185">Reference proteome</keyword>
<dbReference type="SUPFAM" id="SSF48726">
    <property type="entry name" value="Immunoglobulin"/>
    <property type="match status" value="1"/>
</dbReference>
<comment type="caution">
    <text evidence="5">The sequence shown here is derived from an EMBL/GenBank/DDBJ whole genome shotgun (WGS) entry which is preliminary data.</text>
</comment>
<dbReference type="Proteomes" id="UP000327468">
    <property type="component" value="Chromosome 8"/>
</dbReference>
<evidence type="ECO:0000313" key="6">
    <source>
        <dbReference type="Proteomes" id="UP000327468"/>
    </source>
</evidence>
<feature type="signal peptide" evidence="3">
    <location>
        <begin position="1"/>
        <end position="23"/>
    </location>
</feature>
<sequence>MTHTRRIACLIFLIVFLEGCVCGLNLSVWQTPRIITAESGERVNISCHFTLTNASQQGRWKVAWRKNNDTVFLNGINISDFTLTDVNKSHTLTLSSVNESHSGIYYCTVWQDVPHLMSGADSTGTQLIVNSTVRNITIISKDTTADQSVTSVTSVMLVMWAAPLALALIIGCFTSVTCCFYRARCMRRKKENQPAQKDDEGVVYAAVNIHKPREKKNTQEASEAPDAGCAANAEVLYSEIRIKS</sequence>
<name>A0A5N5NL51_PANHP</name>
<feature type="chain" id="PRO_5024272845" description="Ig-like domain-containing protein" evidence="3">
    <location>
        <begin position="24"/>
        <end position="244"/>
    </location>
</feature>
<evidence type="ECO:0000313" key="5">
    <source>
        <dbReference type="EMBL" id="KAB5567929.1"/>
    </source>
</evidence>
<organism evidence="5 6">
    <name type="scientific">Pangasianodon hypophthalmus</name>
    <name type="common">Striped catfish</name>
    <name type="synonym">Helicophagus hypophthalmus</name>
    <dbReference type="NCBI Taxonomy" id="310915"/>
    <lineage>
        <taxon>Eukaryota</taxon>
        <taxon>Metazoa</taxon>
        <taxon>Chordata</taxon>
        <taxon>Craniata</taxon>
        <taxon>Vertebrata</taxon>
        <taxon>Euteleostomi</taxon>
        <taxon>Actinopterygii</taxon>
        <taxon>Neopterygii</taxon>
        <taxon>Teleostei</taxon>
        <taxon>Ostariophysi</taxon>
        <taxon>Siluriformes</taxon>
        <taxon>Pangasiidae</taxon>
        <taxon>Pangasianodon</taxon>
    </lineage>
</organism>
<dbReference type="CDD" id="cd00099">
    <property type="entry name" value="IgV"/>
    <property type="match status" value="1"/>
</dbReference>
<dbReference type="EMBL" id="VFJC01000009">
    <property type="protein sequence ID" value="KAB5567929.1"/>
    <property type="molecule type" value="Genomic_DNA"/>
</dbReference>
<keyword evidence="2" id="KW-0812">Transmembrane</keyword>
<dbReference type="SMART" id="SM00409">
    <property type="entry name" value="IG"/>
    <property type="match status" value="1"/>
</dbReference>
<dbReference type="InterPro" id="IPR013106">
    <property type="entry name" value="Ig_V-set"/>
</dbReference>
<dbReference type="InterPro" id="IPR013783">
    <property type="entry name" value="Ig-like_fold"/>
</dbReference>
<proteinExistence type="predicted"/>
<keyword evidence="2" id="KW-1133">Transmembrane helix</keyword>
<dbReference type="PANTHER" id="PTHR14334">
    <property type="entry name" value="B-CELL ANTIGEN RECEPTOR COMPLEX-ASSOCIATED PROTEIN"/>
    <property type="match status" value="1"/>
</dbReference>
<keyword evidence="2" id="KW-0472">Membrane</keyword>
<dbReference type="InterPro" id="IPR003599">
    <property type="entry name" value="Ig_sub"/>
</dbReference>
<dbReference type="GO" id="GO:0030183">
    <property type="term" value="P:B cell differentiation"/>
    <property type="evidence" value="ECO:0007669"/>
    <property type="project" value="TreeGrafter"/>
</dbReference>
<dbReference type="Pfam" id="PF07686">
    <property type="entry name" value="V-set"/>
    <property type="match status" value="1"/>
</dbReference>
<dbReference type="GO" id="GO:0050853">
    <property type="term" value="P:B cell receptor signaling pathway"/>
    <property type="evidence" value="ECO:0007669"/>
    <property type="project" value="TreeGrafter"/>
</dbReference>
<dbReference type="GO" id="GO:0019815">
    <property type="term" value="C:B cell receptor complex"/>
    <property type="evidence" value="ECO:0007669"/>
    <property type="project" value="TreeGrafter"/>
</dbReference>
<reference evidence="5 6" key="1">
    <citation type="submission" date="2019-06" db="EMBL/GenBank/DDBJ databases">
        <title>A chromosome-scale genome assembly of the striped catfish, Pangasianodon hypophthalmus.</title>
        <authorList>
            <person name="Wen M."/>
            <person name="Zahm M."/>
            <person name="Roques C."/>
            <person name="Cabau C."/>
            <person name="Klopp C."/>
            <person name="Donnadieu C."/>
            <person name="Jouanno E."/>
            <person name="Avarre J.-C."/>
            <person name="Campet M."/>
            <person name="Ha T.T.T."/>
            <person name="Dugue R."/>
            <person name="Lampietro C."/>
            <person name="Louis A."/>
            <person name="Herpin A."/>
            <person name="Echchiki A."/>
            <person name="Berthelot C."/>
            <person name="Parey E."/>
            <person name="Roest-Crollius H."/>
            <person name="Braasch I."/>
            <person name="Postlethwait J."/>
            <person name="Bobe J."/>
            <person name="Montfort J."/>
            <person name="Bouchez O."/>
            <person name="Begum T."/>
            <person name="Schartl M."/>
            <person name="Guiguen Y."/>
        </authorList>
    </citation>
    <scope>NUCLEOTIDE SEQUENCE [LARGE SCALE GENOMIC DNA]</scope>
    <source>
        <strain evidence="5 6">Indonesia</strain>
        <tissue evidence="5">Blood</tissue>
    </source>
</reference>
<gene>
    <name evidence="5" type="ORF">PHYPO_G00238480</name>
</gene>
<dbReference type="PROSITE" id="PS50835">
    <property type="entry name" value="IG_LIKE"/>
    <property type="match status" value="1"/>
</dbReference>
<evidence type="ECO:0000256" key="1">
    <source>
        <dbReference type="ARBA" id="ARBA00023319"/>
    </source>
</evidence>
<dbReference type="AlphaFoldDB" id="A0A5N5NL51"/>
<evidence type="ECO:0000256" key="3">
    <source>
        <dbReference type="SAM" id="SignalP"/>
    </source>
</evidence>
<dbReference type="Gene3D" id="2.60.40.10">
    <property type="entry name" value="Immunoglobulins"/>
    <property type="match status" value="1"/>
</dbReference>
<feature type="transmembrane region" description="Helical" evidence="2">
    <location>
        <begin position="157"/>
        <end position="181"/>
    </location>
</feature>
<evidence type="ECO:0000259" key="4">
    <source>
        <dbReference type="PROSITE" id="PS50835"/>
    </source>
</evidence>